<sequence length="115" mass="13418">MNSLIIDWDKAIESRNFKSTIYLIQTELNEIYKELESPNKIILDIIGKIEIHLLIDFVPHKGVMKEWVESGIVHNIPRTLEWINLDLKEVQNLDKANKKLNELIVKIDAAIKQTK</sequence>
<dbReference type="EMBL" id="PKOZ01000003">
    <property type="protein sequence ID" value="PQD95702.1"/>
    <property type="molecule type" value="Genomic_DNA"/>
</dbReference>
<organism evidence="1 2">
    <name type="scientific">Pradoshia eiseniae</name>
    <dbReference type="NCBI Taxonomy" id="2064768"/>
    <lineage>
        <taxon>Bacteria</taxon>
        <taxon>Bacillati</taxon>
        <taxon>Bacillota</taxon>
        <taxon>Bacilli</taxon>
        <taxon>Bacillales</taxon>
        <taxon>Bacillaceae</taxon>
        <taxon>Pradoshia</taxon>
    </lineage>
</organism>
<accession>A0A2S7N0T8</accession>
<comment type="caution">
    <text evidence="1">The sequence shown here is derived from an EMBL/GenBank/DDBJ whole genome shotgun (WGS) entry which is preliminary data.</text>
</comment>
<dbReference type="RefSeq" id="WP_104848849.1">
    <property type="nucleotide sequence ID" value="NZ_PKOZ01000003.1"/>
</dbReference>
<proteinExistence type="predicted"/>
<reference evidence="1 2" key="1">
    <citation type="submission" date="2017-12" db="EMBL/GenBank/DDBJ databases">
        <title>Taxonomic description and draft genome of Pradoshia cofamensis Gen. nov., sp. nov., a thermotolerant bacillale isolated from anterior gut of earthworm Eisenia fetida.</title>
        <authorList>
            <person name="Saha T."/>
            <person name="Chakraborty R."/>
        </authorList>
    </citation>
    <scope>NUCLEOTIDE SEQUENCE [LARGE SCALE GENOMIC DNA]</scope>
    <source>
        <strain evidence="1 2">EAG3</strain>
    </source>
</reference>
<dbReference type="AlphaFoldDB" id="A0A2S7N0T8"/>
<keyword evidence="2" id="KW-1185">Reference proteome</keyword>
<gene>
    <name evidence="1" type="ORF">CYL18_07360</name>
</gene>
<evidence type="ECO:0000313" key="1">
    <source>
        <dbReference type="EMBL" id="PQD95702.1"/>
    </source>
</evidence>
<evidence type="ECO:0000313" key="2">
    <source>
        <dbReference type="Proteomes" id="UP000239663"/>
    </source>
</evidence>
<protein>
    <submittedName>
        <fullName evidence="1">Uncharacterized protein</fullName>
    </submittedName>
</protein>
<name>A0A2S7N0T8_9BACI</name>
<dbReference type="Proteomes" id="UP000239663">
    <property type="component" value="Unassembled WGS sequence"/>
</dbReference>